<evidence type="ECO:0000313" key="5">
    <source>
        <dbReference type="EMBL" id="KKB10781.1"/>
    </source>
</evidence>
<dbReference type="Pfam" id="PF00005">
    <property type="entry name" value="ABC_tran"/>
    <property type="match status" value="1"/>
</dbReference>
<dbReference type="OrthoDB" id="9778547at2"/>
<dbReference type="Gene3D" id="3.40.50.300">
    <property type="entry name" value="P-loop containing nucleotide triphosphate hydrolases"/>
    <property type="match status" value="1"/>
</dbReference>
<name>A0A0F5FPK7_9HYPH</name>
<dbReference type="PATRIC" id="fig|443610.3.peg.1549"/>
<dbReference type="InterPro" id="IPR003439">
    <property type="entry name" value="ABC_transporter-like_ATP-bd"/>
</dbReference>
<accession>A0A0F5FPK7</accession>
<keyword evidence="3 5" id="KW-0067">ATP-binding</keyword>
<dbReference type="GO" id="GO:0016887">
    <property type="term" value="F:ATP hydrolysis activity"/>
    <property type="evidence" value="ECO:0007669"/>
    <property type="project" value="InterPro"/>
</dbReference>
<organism evidence="5 6">
    <name type="scientific">Devosia geojensis</name>
    <dbReference type="NCBI Taxonomy" id="443610"/>
    <lineage>
        <taxon>Bacteria</taxon>
        <taxon>Pseudomonadati</taxon>
        <taxon>Pseudomonadota</taxon>
        <taxon>Alphaproteobacteria</taxon>
        <taxon>Hyphomicrobiales</taxon>
        <taxon>Devosiaceae</taxon>
        <taxon>Devosia</taxon>
    </lineage>
</organism>
<feature type="domain" description="ABC transporter" evidence="4">
    <location>
        <begin position="12"/>
        <end position="239"/>
    </location>
</feature>
<evidence type="ECO:0000313" key="6">
    <source>
        <dbReference type="Proteomes" id="UP000033632"/>
    </source>
</evidence>
<evidence type="ECO:0000259" key="4">
    <source>
        <dbReference type="PROSITE" id="PS50893"/>
    </source>
</evidence>
<keyword evidence="2" id="KW-0547">Nucleotide-binding</keyword>
<dbReference type="InterPro" id="IPR027417">
    <property type="entry name" value="P-loop_NTPase"/>
</dbReference>
<dbReference type="GO" id="GO:0005524">
    <property type="term" value="F:ATP binding"/>
    <property type="evidence" value="ECO:0007669"/>
    <property type="project" value="UniProtKB-KW"/>
</dbReference>
<evidence type="ECO:0000256" key="3">
    <source>
        <dbReference type="ARBA" id="ARBA00022840"/>
    </source>
</evidence>
<dbReference type="RefSeq" id="WP_046109705.1">
    <property type="nucleotide sequence ID" value="NZ_JZEX01000134.1"/>
</dbReference>
<gene>
    <name evidence="5" type="ORF">VE25_16275</name>
</gene>
<protein>
    <submittedName>
        <fullName evidence="5">Multidrug ABC transporter ATP-binding protein</fullName>
    </submittedName>
</protein>
<dbReference type="InterPro" id="IPR017871">
    <property type="entry name" value="ABC_transporter-like_CS"/>
</dbReference>
<dbReference type="Proteomes" id="UP000033632">
    <property type="component" value="Unassembled WGS sequence"/>
</dbReference>
<dbReference type="CDD" id="cd03230">
    <property type="entry name" value="ABC_DR_subfamily_A"/>
    <property type="match status" value="1"/>
</dbReference>
<dbReference type="InterPro" id="IPR003593">
    <property type="entry name" value="AAA+_ATPase"/>
</dbReference>
<evidence type="ECO:0000256" key="1">
    <source>
        <dbReference type="ARBA" id="ARBA00005417"/>
    </source>
</evidence>
<dbReference type="AlphaFoldDB" id="A0A0F5FPK7"/>
<comment type="similarity">
    <text evidence="1">Belongs to the ABC transporter superfamily.</text>
</comment>
<dbReference type="PROSITE" id="PS00211">
    <property type="entry name" value="ABC_TRANSPORTER_1"/>
    <property type="match status" value="1"/>
</dbReference>
<dbReference type="STRING" id="443610.VE25_16275"/>
<sequence length="321" mass="35385">MSIPAANGEPVIDVRGLTKSFGDKRVVDHFDIRVPKGAIYGFLGPNGSGKTTTIRLICGLLTPDEGEGQVLGFDVRRQAPRIKEEVGYMTQKFSLYEDLTIRENLDFVARMYKVKERKRRVDEALEGLGLANRSHQLAGTLSGGWKQRLALAACLIHDPQLLMLDEPTAGVDPKARRDFWDEIRRLSGEGVTVLVSTHYMDEAIQCDFITYIAYGKKLIDGPSAEIPAMVGLSTWRAEGPDLPALEERLKGMPGVAQVARFGASLHVSGTDRAALAKTVEKLEAEGTHRWREEAAGLEEAFIYLMTGARDNFATGKEEARP</sequence>
<dbReference type="PANTHER" id="PTHR43038:SF3">
    <property type="entry name" value="ABC TRANSPORTER G FAMILY MEMBER 20 ISOFORM X1"/>
    <property type="match status" value="1"/>
</dbReference>
<dbReference type="SMART" id="SM00382">
    <property type="entry name" value="AAA"/>
    <property type="match status" value="1"/>
</dbReference>
<dbReference type="SUPFAM" id="SSF52540">
    <property type="entry name" value="P-loop containing nucleoside triphosphate hydrolases"/>
    <property type="match status" value="1"/>
</dbReference>
<proteinExistence type="inferred from homology"/>
<reference evidence="5 6" key="1">
    <citation type="submission" date="2015-03" db="EMBL/GenBank/DDBJ databases">
        <authorList>
            <person name="Hassan Y.I."/>
            <person name="Lepp D."/>
            <person name="Li X.-Z."/>
            <person name="Zhou T."/>
        </authorList>
    </citation>
    <scope>NUCLEOTIDE SEQUENCE [LARGE SCALE GENOMIC DNA]</scope>
    <source>
        <strain evidence="5 6">BD-c194</strain>
    </source>
</reference>
<comment type="caution">
    <text evidence="5">The sequence shown here is derived from an EMBL/GenBank/DDBJ whole genome shotgun (WGS) entry which is preliminary data.</text>
</comment>
<evidence type="ECO:0000256" key="2">
    <source>
        <dbReference type="ARBA" id="ARBA00022741"/>
    </source>
</evidence>
<keyword evidence="6" id="KW-1185">Reference proteome</keyword>
<dbReference type="PANTHER" id="PTHR43038">
    <property type="entry name" value="ATP-BINDING CASSETTE, SUB-FAMILY H, MEMBER 1"/>
    <property type="match status" value="1"/>
</dbReference>
<dbReference type="EMBL" id="JZEX01000134">
    <property type="protein sequence ID" value="KKB10781.1"/>
    <property type="molecule type" value="Genomic_DNA"/>
</dbReference>
<dbReference type="PROSITE" id="PS50893">
    <property type="entry name" value="ABC_TRANSPORTER_2"/>
    <property type="match status" value="1"/>
</dbReference>